<protein>
    <recommendedName>
        <fullName evidence="1">Replication initiation protein</fullName>
    </recommendedName>
</protein>
<organism evidence="3">
    <name type="scientific">Salmonella enterica I</name>
    <dbReference type="NCBI Taxonomy" id="59201"/>
    <lineage>
        <taxon>Bacteria</taxon>
        <taxon>Pseudomonadati</taxon>
        <taxon>Pseudomonadota</taxon>
        <taxon>Gammaproteobacteria</taxon>
        <taxon>Enterobacterales</taxon>
        <taxon>Enterobacteriaceae</taxon>
        <taxon>Salmonella</taxon>
    </lineage>
</organism>
<comment type="caution">
    <text evidence="3">The sequence shown here is derived from an EMBL/GenBank/DDBJ whole genome shotgun (WGS) entry which is preliminary data.</text>
</comment>
<dbReference type="EMBL" id="AAKXPG010000031">
    <property type="protein sequence ID" value="ECW7871421.1"/>
    <property type="molecule type" value="Genomic_DNA"/>
</dbReference>
<keyword evidence="2" id="KW-0235">DNA replication</keyword>
<evidence type="ECO:0000256" key="1">
    <source>
        <dbReference type="ARBA" id="ARBA00019152"/>
    </source>
</evidence>
<sequence>MLAGVIEQSSNTVIQYKQVKNPNPKFVEPDDKRTLPFCRKLMDKAQGFTERFDFLMHVAFSRSLGKRHRKPAPLRCKAIDALLQAMSFHYDPLAGEHGRVQCSVTTLAIECDLATESKRGKLSITRVTRALESLDKDFGLIKYDTEFVAELGCNAPSNIQFTPALFEALDVSMQSLEAVRLSRAEWQNKQREKKGLPRLALEELANRAFSYIRNKFREYHRERREHGLKRARAKRDAERSRKDIELLVKRELTREIADGRFPADKLAVFNEVQRRTSERTIMARGNYSRLASPGYA</sequence>
<dbReference type="Pfam" id="PF02387">
    <property type="entry name" value="IncFII_repA"/>
    <property type="match status" value="1"/>
</dbReference>
<accession>A0A3Y5TDB3</accession>
<dbReference type="NCBIfam" id="NF040977">
    <property type="entry name" value="RepA_IncFII_LM"/>
    <property type="match status" value="1"/>
</dbReference>
<evidence type="ECO:0000313" key="3">
    <source>
        <dbReference type="EMBL" id="ECW7871421.1"/>
    </source>
</evidence>
<evidence type="ECO:0000256" key="2">
    <source>
        <dbReference type="ARBA" id="ARBA00022705"/>
    </source>
</evidence>
<dbReference type="GO" id="GO:0006260">
    <property type="term" value="P:DNA replication"/>
    <property type="evidence" value="ECO:0007669"/>
    <property type="project" value="UniProtKB-KW"/>
</dbReference>
<proteinExistence type="predicted"/>
<dbReference type="InterPro" id="IPR003446">
    <property type="entry name" value="Plasmid_replication_init_RepA"/>
</dbReference>
<reference evidence="3" key="1">
    <citation type="submission" date="2019-09" db="EMBL/GenBank/DDBJ databases">
        <authorList>
            <person name="Ashton P.M."/>
            <person name="Dallman T."/>
            <person name="Nair S."/>
            <person name="De Pinna E."/>
            <person name="Peters T."/>
            <person name="Grant K."/>
        </authorList>
    </citation>
    <scope>NUCLEOTIDE SEQUENCE</scope>
    <source>
        <strain evidence="3">804450</strain>
    </source>
</reference>
<dbReference type="GO" id="GO:0006276">
    <property type="term" value="P:plasmid maintenance"/>
    <property type="evidence" value="ECO:0007669"/>
    <property type="project" value="InterPro"/>
</dbReference>
<gene>
    <name evidence="3" type="ORF">F3550_21345</name>
</gene>
<dbReference type="AlphaFoldDB" id="A0A3Y5TDB3"/>
<name>A0A3Y5TDB3_SALET</name>